<organism evidence="3 4">
    <name type="scientific">Bryocella elongata</name>
    <dbReference type="NCBI Taxonomy" id="863522"/>
    <lineage>
        <taxon>Bacteria</taxon>
        <taxon>Pseudomonadati</taxon>
        <taxon>Acidobacteriota</taxon>
        <taxon>Terriglobia</taxon>
        <taxon>Terriglobales</taxon>
        <taxon>Acidobacteriaceae</taxon>
        <taxon>Bryocella</taxon>
    </lineage>
</organism>
<dbReference type="InterPro" id="IPR029052">
    <property type="entry name" value="Metallo-depent_PP-like"/>
</dbReference>
<dbReference type="OrthoDB" id="9813918at2"/>
<feature type="domain" description="Calcineurin-like phosphoesterase" evidence="2">
    <location>
        <begin position="1"/>
        <end position="198"/>
    </location>
</feature>
<gene>
    <name evidence="3" type="ORF">SAMN05421819_0677</name>
</gene>
<proteinExistence type="inferred from homology"/>
<dbReference type="PIRSF" id="PIRSF000883">
    <property type="entry name" value="Pesterase_MJ0912"/>
    <property type="match status" value="1"/>
</dbReference>
<evidence type="ECO:0000313" key="3">
    <source>
        <dbReference type="EMBL" id="SEF64221.1"/>
    </source>
</evidence>
<dbReference type="RefSeq" id="WP_160114977.1">
    <property type="nucleotide sequence ID" value="NZ_FNVA01000001.1"/>
</dbReference>
<accession>A0A1H5TQ64</accession>
<dbReference type="Pfam" id="PF12850">
    <property type="entry name" value="Metallophos_2"/>
    <property type="match status" value="1"/>
</dbReference>
<dbReference type="EMBL" id="FNVA01000001">
    <property type="protein sequence ID" value="SEF64221.1"/>
    <property type="molecule type" value="Genomic_DNA"/>
</dbReference>
<dbReference type="Proteomes" id="UP000236728">
    <property type="component" value="Unassembled WGS sequence"/>
</dbReference>
<keyword evidence="4" id="KW-1185">Reference proteome</keyword>
<dbReference type="AlphaFoldDB" id="A0A1H5TQ64"/>
<dbReference type="PANTHER" id="PTHR42850:SF2">
    <property type="entry name" value="BLL5683 PROTEIN"/>
    <property type="match status" value="1"/>
</dbReference>
<dbReference type="InterPro" id="IPR050126">
    <property type="entry name" value="Ap4A_hydrolase"/>
</dbReference>
<reference evidence="3 4" key="1">
    <citation type="submission" date="2016-10" db="EMBL/GenBank/DDBJ databases">
        <authorList>
            <person name="de Groot N.N."/>
        </authorList>
    </citation>
    <scope>NUCLEOTIDE SEQUENCE [LARGE SCALE GENOMIC DNA]</scope>
    <source>
        <strain evidence="3 4">DSM 22489</strain>
    </source>
</reference>
<dbReference type="InterPro" id="IPR024654">
    <property type="entry name" value="Calcineurin-like_PHP_lpxH"/>
</dbReference>
<dbReference type="SUPFAM" id="SSF56300">
    <property type="entry name" value="Metallo-dependent phosphatases"/>
    <property type="match status" value="1"/>
</dbReference>
<dbReference type="PANTHER" id="PTHR42850">
    <property type="entry name" value="METALLOPHOSPHOESTERASE"/>
    <property type="match status" value="1"/>
</dbReference>
<dbReference type="Gene3D" id="3.60.21.10">
    <property type="match status" value="1"/>
</dbReference>
<dbReference type="InterPro" id="IPR011152">
    <property type="entry name" value="Pesterase_MJ0912"/>
</dbReference>
<name>A0A1H5TQ64_9BACT</name>
<protein>
    <submittedName>
        <fullName evidence="3">Phosphoesterase, MJ0936 family</fullName>
    </submittedName>
</protein>
<comment type="similarity">
    <text evidence="1">Belongs to the metallophosphoesterase superfamily. YfcE family.</text>
</comment>
<evidence type="ECO:0000313" key="4">
    <source>
        <dbReference type="Proteomes" id="UP000236728"/>
    </source>
</evidence>
<evidence type="ECO:0000259" key="2">
    <source>
        <dbReference type="Pfam" id="PF12850"/>
    </source>
</evidence>
<evidence type="ECO:0000256" key="1">
    <source>
        <dbReference type="ARBA" id="ARBA00008950"/>
    </source>
</evidence>
<dbReference type="GO" id="GO:0016791">
    <property type="term" value="F:phosphatase activity"/>
    <property type="evidence" value="ECO:0007669"/>
    <property type="project" value="TreeGrafter"/>
</dbReference>
<sequence length="241" mass="25551">MRIAILSDIHGNLTALKAVQADLRDAAPDLILHGGDLADGGSSPAEVVDTLRESGCAGVMGNGDEMLARPAALEEFAECSAGNSAMWDVVRSMAASTRERLGDERLAWLASHPYQVVIPELALVHATPASCWRAAPPNASEADLEVIYAPLERSCVVFGHTHVPSVRTLGGVVSTLINCGSVGLPFDGDPRASYLLFTAGRPLIRRVPYDVEAECDRLRVSGLPAFAWTAAMLRAASPRLP</sequence>
<dbReference type="GO" id="GO:0005737">
    <property type="term" value="C:cytoplasm"/>
    <property type="evidence" value="ECO:0007669"/>
    <property type="project" value="TreeGrafter"/>
</dbReference>